<proteinExistence type="predicted"/>
<evidence type="ECO:0000313" key="1">
    <source>
        <dbReference type="EMBL" id="CAB4149932.1"/>
    </source>
</evidence>
<sequence>MSMVPGGILAGIDLDAQFFKDVSDIAGIVGDPDKVLARAVRFIQLAQERYADGKIITITEFKARGFLPEFIGIMAEMIDDNSVMATRAEEQFGWLRKRRDAAVKGGIASGKVRAAHDGIEPVAKTIARNKLNQAVKAGHVVRGNCSSCGTDKDVEGHHHDYGQPLDVEWLCRPCHKKVHLADFNKLGGSNIQPTAIPSSSSFPASQKKKFINSSSKNLSYEECAQLVLTGTRKFGSDSWEELSAFWGPEICAMVRAAGGAGKFRVLKNDQWLSTNATKMLAATRLPAPTKEST</sequence>
<accession>A0A6J5MU48</accession>
<reference evidence="1" key="1">
    <citation type="submission" date="2020-04" db="EMBL/GenBank/DDBJ databases">
        <authorList>
            <person name="Chiriac C."/>
            <person name="Salcher M."/>
            <person name="Ghai R."/>
            <person name="Kavagutti S V."/>
        </authorList>
    </citation>
    <scope>NUCLEOTIDE SEQUENCE</scope>
</reference>
<organism evidence="1">
    <name type="scientific">uncultured Caudovirales phage</name>
    <dbReference type="NCBI Taxonomy" id="2100421"/>
    <lineage>
        <taxon>Viruses</taxon>
        <taxon>Duplodnaviria</taxon>
        <taxon>Heunggongvirae</taxon>
        <taxon>Uroviricota</taxon>
        <taxon>Caudoviricetes</taxon>
        <taxon>Peduoviridae</taxon>
        <taxon>Maltschvirus</taxon>
        <taxon>Maltschvirus maltsch</taxon>
    </lineage>
</organism>
<name>A0A6J5MU48_9CAUD</name>
<dbReference type="EMBL" id="LR796527">
    <property type="protein sequence ID" value="CAB4149932.1"/>
    <property type="molecule type" value="Genomic_DNA"/>
</dbReference>
<gene>
    <name evidence="1" type="ORF">UFOVP558_50</name>
</gene>
<protein>
    <submittedName>
        <fullName evidence="1">HNHc domain containing protein</fullName>
    </submittedName>
</protein>
<dbReference type="InterPro" id="IPR003615">
    <property type="entry name" value="HNH_nuc"/>
</dbReference>
<dbReference type="CDD" id="cd00085">
    <property type="entry name" value="HNHc"/>
    <property type="match status" value="1"/>
</dbReference>